<evidence type="ECO:0000313" key="4">
    <source>
        <dbReference type="Proteomes" id="UP000276133"/>
    </source>
</evidence>
<dbReference type="Proteomes" id="UP000276133">
    <property type="component" value="Unassembled WGS sequence"/>
</dbReference>
<evidence type="ECO:0000259" key="2">
    <source>
        <dbReference type="PROSITE" id="PS50853"/>
    </source>
</evidence>
<dbReference type="InterPro" id="IPR003961">
    <property type="entry name" value="FN3_dom"/>
</dbReference>
<dbReference type="AlphaFoldDB" id="A0A3M7T2H9"/>
<keyword evidence="4" id="KW-1185">Reference proteome</keyword>
<dbReference type="FunFam" id="2.60.40.10:FF:000028">
    <property type="entry name" value="Neuronal cell adhesion molecule"/>
    <property type="match status" value="1"/>
</dbReference>
<keyword evidence="1" id="KW-0677">Repeat</keyword>
<dbReference type="CDD" id="cd00063">
    <property type="entry name" value="FN3"/>
    <property type="match status" value="1"/>
</dbReference>
<comment type="caution">
    <text evidence="3">The sequence shown here is derived from an EMBL/GenBank/DDBJ whole genome shotgun (WGS) entry which is preliminary data.</text>
</comment>
<dbReference type="OrthoDB" id="7933032at2759"/>
<dbReference type="EMBL" id="REGN01000408">
    <property type="protein sequence ID" value="RNA42165.1"/>
    <property type="molecule type" value="Genomic_DNA"/>
</dbReference>
<feature type="domain" description="Fibronectin type-III" evidence="2">
    <location>
        <begin position="42"/>
        <end position="146"/>
    </location>
</feature>
<reference evidence="3 4" key="1">
    <citation type="journal article" date="2018" name="Sci. Rep.">
        <title>Genomic signatures of local adaptation to the degree of environmental predictability in rotifers.</title>
        <authorList>
            <person name="Franch-Gras L."/>
            <person name="Hahn C."/>
            <person name="Garcia-Roger E.M."/>
            <person name="Carmona M.J."/>
            <person name="Serra M."/>
            <person name="Gomez A."/>
        </authorList>
    </citation>
    <scope>NUCLEOTIDE SEQUENCE [LARGE SCALE GENOMIC DNA]</scope>
    <source>
        <strain evidence="3">HYR1</strain>
    </source>
</reference>
<protein>
    <submittedName>
        <fullName evidence="3">Contactin</fullName>
    </submittedName>
</protein>
<sequence length="303" mass="35620">MFFSEGLFQHIVFNFLSTSVSSPLLKNLNFFHFDEIQIPRKPVSNVRCEPYNSTAILVTWDPIEEDDFDILQGKLLGYVVRYWRSGLEENLNYWRKRFLGQRSSAIIIGLQPDTVYFVRVYVFNSAGESVESELFSHRTFRKAPQTMPQYVKVYQPKKPKERKVELPDNRDMYRLVVEWRGISTNNNEEPLEGYYIKVWEYYQHIRNATIFYASADSSKMLRVQGWSVGGEVYNPDTSLLYYNSMATKINNKCVTIEEDKNIELHEHSKLSMEAFSTFFSVNQYHVIVVVAINLSKIKKIYKN</sequence>
<gene>
    <name evidence="3" type="ORF">BpHYR1_044668</name>
</gene>
<dbReference type="InterPro" id="IPR036116">
    <property type="entry name" value="FN3_sf"/>
</dbReference>
<dbReference type="Gene3D" id="2.60.40.10">
    <property type="entry name" value="Immunoglobulins"/>
    <property type="match status" value="1"/>
</dbReference>
<dbReference type="STRING" id="10195.A0A3M7T2H9"/>
<dbReference type="SUPFAM" id="SSF49265">
    <property type="entry name" value="Fibronectin type III"/>
    <property type="match status" value="1"/>
</dbReference>
<accession>A0A3M7T2H9</accession>
<evidence type="ECO:0000313" key="3">
    <source>
        <dbReference type="EMBL" id="RNA42165.1"/>
    </source>
</evidence>
<dbReference type="Pfam" id="PF00041">
    <property type="entry name" value="fn3"/>
    <property type="match status" value="1"/>
</dbReference>
<evidence type="ECO:0000256" key="1">
    <source>
        <dbReference type="ARBA" id="ARBA00022737"/>
    </source>
</evidence>
<proteinExistence type="predicted"/>
<dbReference type="InterPro" id="IPR013783">
    <property type="entry name" value="Ig-like_fold"/>
</dbReference>
<dbReference type="PROSITE" id="PS50853">
    <property type="entry name" value="FN3"/>
    <property type="match status" value="1"/>
</dbReference>
<organism evidence="3 4">
    <name type="scientific">Brachionus plicatilis</name>
    <name type="common">Marine rotifer</name>
    <name type="synonym">Brachionus muelleri</name>
    <dbReference type="NCBI Taxonomy" id="10195"/>
    <lineage>
        <taxon>Eukaryota</taxon>
        <taxon>Metazoa</taxon>
        <taxon>Spiralia</taxon>
        <taxon>Gnathifera</taxon>
        <taxon>Rotifera</taxon>
        <taxon>Eurotatoria</taxon>
        <taxon>Monogononta</taxon>
        <taxon>Pseudotrocha</taxon>
        <taxon>Ploima</taxon>
        <taxon>Brachionidae</taxon>
        <taxon>Brachionus</taxon>
    </lineage>
</organism>
<name>A0A3M7T2H9_BRAPC</name>
<dbReference type="SMART" id="SM00060">
    <property type="entry name" value="FN3"/>
    <property type="match status" value="1"/>
</dbReference>